<evidence type="ECO:0000313" key="1">
    <source>
        <dbReference type="EMBL" id="MBZ5753588.1"/>
    </source>
</evidence>
<reference evidence="1" key="1">
    <citation type="submission" date="2024-05" db="EMBL/GenBank/DDBJ databases">
        <title>Metabacillus sp. nov., isolated from the rhizosphere soil of tomato plants.</title>
        <authorList>
            <person name="Ma R."/>
        </authorList>
    </citation>
    <scope>NUCLEOTIDE SEQUENCE</scope>
    <source>
        <strain evidence="1">DBTR6</strain>
    </source>
</reference>
<dbReference type="RefSeq" id="WP_224141997.1">
    <property type="nucleotide sequence ID" value="NZ_JAIQUM010000125.1"/>
</dbReference>
<accession>A0ABS7V013</accession>
<keyword evidence="2" id="KW-1185">Reference proteome</keyword>
<name>A0ABS7V013_9BACI</name>
<sequence length="96" mass="10885">MKRVKSKAVQYWQHPFFGIKHDLMELSPTTKLILTAVLSSFAAIFQSAEGYVPGIGFFVLNIKPVIDTVYLFDEVLDTYKHLYKGAFGKIVIKVSE</sequence>
<comment type="caution">
    <text evidence="1">The sequence shown here is derived from an EMBL/GenBank/DDBJ whole genome shotgun (WGS) entry which is preliminary data.</text>
</comment>
<gene>
    <name evidence="1" type="ORF">K9V48_26045</name>
</gene>
<evidence type="ECO:0000313" key="2">
    <source>
        <dbReference type="Proteomes" id="UP001165287"/>
    </source>
</evidence>
<dbReference type="Proteomes" id="UP001165287">
    <property type="component" value="Unassembled WGS sequence"/>
</dbReference>
<organism evidence="1 2">
    <name type="scientific">Metabacillus rhizolycopersici</name>
    <dbReference type="NCBI Taxonomy" id="2875709"/>
    <lineage>
        <taxon>Bacteria</taxon>
        <taxon>Bacillati</taxon>
        <taxon>Bacillota</taxon>
        <taxon>Bacilli</taxon>
        <taxon>Bacillales</taxon>
        <taxon>Bacillaceae</taxon>
        <taxon>Metabacillus</taxon>
    </lineage>
</organism>
<dbReference type="EMBL" id="JAIQUM010000125">
    <property type="protein sequence ID" value="MBZ5753588.1"/>
    <property type="molecule type" value="Genomic_DNA"/>
</dbReference>
<protein>
    <submittedName>
        <fullName evidence="1">Uncharacterized protein</fullName>
    </submittedName>
</protein>
<proteinExistence type="predicted"/>